<keyword evidence="2 3" id="KW-0732">Signal</keyword>
<dbReference type="InterPro" id="IPR013766">
    <property type="entry name" value="Thioredoxin_domain"/>
</dbReference>
<evidence type="ECO:0000256" key="2">
    <source>
        <dbReference type="ARBA" id="ARBA00022729"/>
    </source>
</evidence>
<sequence>MKFSLLFSSLTLLHSASGKNIVLDPINYSEVTENKLVFLKFFAPWCGHCKAMADDWEKLGEVMESNPDLVIGEVDCTAEGADLCSRHGVEGFPTLKYGDAEALSDYDGGRDYESLEKFAQSGIKVTCSPKNIDLCTEEQKGLIDTFIEMSLNDLLDKIDEIDGSTEKVESEFEKEVEGLQSHYEAMEAKSSAEKKKAKDDADYGSIKQVLAAKE</sequence>
<feature type="domain" description="Thioredoxin" evidence="4">
    <location>
        <begin position="1"/>
        <end position="124"/>
    </location>
</feature>
<dbReference type="GO" id="GO:0006457">
    <property type="term" value="P:protein folding"/>
    <property type="evidence" value="ECO:0007669"/>
    <property type="project" value="TreeGrafter"/>
</dbReference>
<dbReference type="PANTHER" id="PTHR45672">
    <property type="entry name" value="PROTEIN DISULFIDE-ISOMERASE C17H9.14C-RELATED"/>
    <property type="match status" value="1"/>
</dbReference>
<dbReference type="PANTHER" id="PTHR45672:SF3">
    <property type="entry name" value="THIOREDOXIN DOMAIN-CONTAINING PROTEIN 5"/>
    <property type="match status" value="1"/>
</dbReference>
<proteinExistence type="inferred from homology"/>
<dbReference type="EMBL" id="HBIO01031593">
    <property type="protein sequence ID" value="CAE0479363.1"/>
    <property type="molecule type" value="Transcribed_RNA"/>
</dbReference>
<protein>
    <recommendedName>
        <fullName evidence="4">Thioredoxin domain-containing protein</fullName>
    </recommendedName>
</protein>
<dbReference type="PROSITE" id="PS51352">
    <property type="entry name" value="THIOREDOXIN_2"/>
    <property type="match status" value="1"/>
</dbReference>
<feature type="chain" id="PRO_5031504638" description="Thioredoxin domain-containing protein" evidence="3">
    <location>
        <begin position="19"/>
        <end position="214"/>
    </location>
</feature>
<dbReference type="AlphaFoldDB" id="A0A7S3QJF4"/>
<dbReference type="InterPro" id="IPR051063">
    <property type="entry name" value="PDI"/>
</dbReference>
<gene>
    <name evidence="5" type="ORF">CDEB00056_LOCUS24217</name>
</gene>
<organism evidence="5">
    <name type="scientific">Chaetoceros debilis</name>
    <dbReference type="NCBI Taxonomy" id="122233"/>
    <lineage>
        <taxon>Eukaryota</taxon>
        <taxon>Sar</taxon>
        <taxon>Stramenopiles</taxon>
        <taxon>Ochrophyta</taxon>
        <taxon>Bacillariophyta</taxon>
        <taxon>Coscinodiscophyceae</taxon>
        <taxon>Chaetocerotophycidae</taxon>
        <taxon>Chaetocerotales</taxon>
        <taxon>Chaetocerotaceae</taxon>
        <taxon>Chaetoceros</taxon>
    </lineage>
</organism>
<dbReference type="InterPro" id="IPR036249">
    <property type="entry name" value="Thioredoxin-like_sf"/>
</dbReference>
<accession>A0A7S3QJF4</accession>
<dbReference type="Pfam" id="PF00085">
    <property type="entry name" value="Thioredoxin"/>
    <property type="match status" value="1"/>
</dbReference>
<dbReference type="InterPro" id="IPR017937">
    <property type="entry name" value="Thioredoxin_CS"/>
</dbReference>
<reference evidence="5" key="1">
    <citation type="submission" date="2021-01" db="EMBL/GenBank/DDBJ databases">
        <authorList>
            <person name="Corre E."/>
            <person name="Pelletier E."/>
            <person name="Niang G."/>
            <person name="Scheremetjew M."/>
            <person name="Finn R."/>
            <person name="Kale V."/>
            <person name="Holt S."/>
            <person name="Cochrane G."/>
            <person name="Meng A."/>
            <person name="Brown T."/>
            <person name="Cohen L."/>
        </authorList>
    </citation>
    <scope>NUCLEOTIDE SEQUENCE</scope>
    <source>
        <strain evidence="5">MM31A-1</strain>
    </source>
</reference>
<name>A0A7S3QJF4_9STRA</name>
<evidence type="ECO:0000313" key="5">
    <source>
        <dbReference type="EMBL" id="CAE0479363.1"/>
    </source>
</evidence>
<feature type="signal peptide" evidence="3">
    <location>
        <begin position="1"/>
        <end position="18"/>
    </location>
</feature>
<dbReference type="PROSITE" id="PS00194">
    <property type="entry name" value="THIOREDOXIN_1"/>
    <property type="match status" value="1"/>
</dbReference>
<comment type="similarity">
    <text evidence="1">Belongs to the protein disulfide isomerase family.</text>
</comment>
<dbReference type="CDD" id="cd02961">
    <property type="entry name" value="PDI_a_family"/>
    <property type="match status" value="1"/>
</dbReference>
<evidence type="ECO:0000256" key="3">
    <source>
        <dbReference type="SAM" id="SignalP"/>
    </source>
</evidence>
<evidence type="ECO:0000259" key="4">
    <source>
        <dbReference type="PROSITE" id="PS51352"/>
    </source>
</evidence>
<dbReference type="GO" id="GO:0003756">
    <property type="term" value="F:protein disulfide isomerase activity"/>
    <property type="evidence" value="ECO:0007669"/>
    <property type="project" value="TreeGrafter"/>
</dbReference>
<dbReference type="SUPFAM" id="SSF52833">
    <property type="entry name" value="Thioredoxin-like"/>
    <property type="match status" value="1"/>
</dbReference>
<dbReference type="Gene3D" id="3.40.30.10">
    <property type="entry name" value="Glutaredoxin"/>
    <property type="match status" value="1"/>
</dbReference>
<dbReference type="GO" id="GO:0005783">
    <property type="term" value="C:endoplasmic reticulum"/>
    <property type="evidence" value="ECO:0007669"/>
    <property type="project" value="TreeGrafter"/>
</dbReference>
<evidence type="ECO:0000256" key="1">
    <source>
        <dbReference type="ARBA" id="ARBA00006347"/>
    </source>
</evidence>